<comment type="caution">
    <text evidence="5">The sequence shown here is derived from an EMBL/GenBank/DDBJ whole genome shotgun (WGS) entry which is preliminary data.</text>
</comment>
<organism evidence="5 6">
    <name type="scientific">Coccomyxa viridis</name>
    <dbReference type="NCBI Taxonomy" id="1274662"/>
    <lineage>
        <taxon>Eukaryota</taxon>
        <taxon>Viridiplantae</taxon>
        <taxon>Chlorophyta</taxon>
        <taxon>core chlorophytes</taxon>
        <taxon>Trebouxiophyceae</taxon>
        <taxon>Trebouxiophyceae incertae sedis</taxon>
        <taxon>Coccomyxaceae</taxon>
        <taxon>Coccomyxa</taxon>
    </lineage>
</organism>
<sequence length="472" mass="48211">MAAWGAPGSGAGVDEWVEQLQSNDPKLTSISIFRTRKFGHEEVKKLTAALEGNTTLHELTACHHPLSVDDAHCFAAALRSNSSLRSLSVGDASFGDEAIAVLAQGLSGNTALQKLDLEGKGLGTAGATALAQNIDADTGLRHLILTSNSLGDDGAAAVAPALHNIAHVELQNCGIGAAGVRSIAEAAESNNGSSSKRASAMSLPELAANGVLPESSQETASSSRLHILRLDGNAAGLGAGKALQPLLGHVRELYVSSMGLGDEGIQSLVESLSTKSSLRLLDISDNGIGPKGAASLAAALEKLPGLAVLRLRGNCIGDEGAAALSSAMPGSGLQELDVGHNEITIGAAALVQKGMKLKKLSLFANKVGDTGASDIAEALSAGSYVHLQELDLSANDIGTLGVRRLCDVLESQAAPALEILILAVNPGIEDEGFLGQVEILRAARTELDVAWRTGDAASMQQLPAGELEAGAH</sequence>
<keyword evidence="3" id="KW-0433">Leucine-rich repeat</keyword>
<keyword evidence="4" id="KW-0677">Repeat</keyword>
<proteinExistence type="predicted"/>
<evidence type="ECO:0000256" key="2">
    <source>
        <dbReference type="ARBA" id="ARBA00022468"/>
    </source>
</evidence>
<protein>
    <submittedName>
        <fullName evidence="5">G10354 protein</fullName>
    </submittedName>
</protein>
<dbReference type="InterPro" id="IPR001611">
    <property type="entry name" value="Leu-rich_rpt"/>
</dbReference>
<keyword evidence="2" id="KW-0343">GTPase activation</keyword>
<dbReference type="SMART" id="SM00368">
    <property type="entry name" value="LRR_RI"/>
    <property type="match status" value="10"/>
</dbReference>
<dbReference type="EMBL" id="CAXHTA020000017">
    <property type="protein sequence ID" value="CAL5227399.1"/>
    <property type="molecule type" value="Genomic_DNA"/>
</dbReference>
<name>A0ABP1G545_9CHLO</name>
<dbReference type="SUPFAM" id="SSF52047">
    <property type="entry name" value="RNI-like"/>
    <property type="match status" value="2"/>
</dbReference>
<evidence type="ECO:0000256" key="3">
    <source>
        <dbReference type="ARBA" id="ARBA00022614"/>
    </source>
</evidence>
<dbReference type="InterPro" id="IPR032675">
    <property type="entry name" value="LRR_dom_sf"/>
</dbReference>
<dbReference type="InterPro" id="IPR027038">
    <property type="entry name" value="RanGap"/>
</dbReference>
<dbReference type="PANTHER" id="PTHR24113:SF12">
    <property type="entry name" value="RAN GTPASE-ACTIVATING PROTEIN 1"/>
    <property type="match status" value="1"/>
</dbReference>
<dbReference type="Gene3D" id="3.80.10.10">
    <property type="entry name" value="Ribonuclease Inhibitor"/>
    <property type="match status" value="4"/>
</dbReference>
<evidence type="ECO:0000256" key="4">
    <source>
        <dbReference type="ARBA" id="ARBA00022737"/>
    </source>
</evidence>
<reference evidence="5 6" key="1">
    <citation type="submission" date="2024-06" db="EMBL/GenBank/DDBJ databases">
        <authorList>
            <person name="Kraege A."/>
            <person name="Thomma B."/>
        </authorList>
    </citation>
    <scope>NUCLEOTIDE SEQUENCE [LARGE SCALE GENOMIC DNA]</scope>
</reference>
<dbReference type="Pfam" id="PF13516">
    <property type="entry name" value="LRR_6"/>
    <property type="match status" value="5"/>
</dbReference>
<evidence type="ECO:0000313" key="6">
    <source>
        <dbReference type="Proteomes" id="UP001497392"/>
    </source>
</evidence>
<dbReference type="Proteomes" id="UP001497392">
    <property type="component" value="Unassembled WGS sequence"/>
</dbReference>
<dbReference type="PANTHER" id="PTHR24113">
    <property type="entry name" value="RAN GTPASE-ACTIVATING PROTEIN 1"/>
    <property type="match status" value="1"/>
</dbReference>
<evidence type="ECO:0000256" key="1">
    <source>
        <dbReference type="ARBA" id="ARBA00004430"/>
    </source>
</evidence>
<accession>A0ABP1G545</accession>
<evidence type="ECO:0000313" key="5">
    <source>
        <dbReference type="EMBL" id="CAL5227399.1"/>
    </source>
</evidence>
<comment type="subcellular location">
    <subcellularLocation>
        <location evidence="1">Cytoplasm</location>
        <location evidence="1">Cytoskeleton</location>
        <location evidence="1">Cilium axoneme</location>
    </subcellularLocation>
</comment>
<gene>
    <name evidence="5" type="primary">g10354</name>
    <name evidence="5" type="ORF">VP750_LOCUS9305</name>
</gene>
<keyword evidence="6" id="KW-1185">Reference proteome</keyword>